<dbReference type="InterPro" id="IPR004044">
    <property type="entry name" value="KH_dom_type_2"/>
</dbReference>
<feature type="compositionally biased region" description="Polar residues" evidence="5">
    <location>
        <begin position="102"/>
        <end position="117"/>
    </location>
</feature>
<proteinExistence type="inferred from homology"/>
<dbReference type="InterPro" id="IPR030388">
    <property type="entry name" value="G_ERA_dom"/>
</dbReference>
<dbReference type="InterPro" id="IPR015946">
    <property type="entry name" value="KH_dom-like_a/b"/>
</dbReference>
<dbReference type="GeneID" id="20808428"/>
<dbReference type="Gene3D" id="3.40.50.300">
    <property type="entry name" value="P-loop containing nucleotide triphosphate hydrolases"/>
    <property type="match status" value="1"/>
</dbReference>
<dbReference type="Pfam" id="PF01926">
    <property type="entry name" value="MMR_HSR1"/>
    <property type="match status" value="1"/>
</dbReference>
<dbReference type="STRING" id="112090.W4GMU0"/>
<dbReference type="VEuPathDB" id="FungiDB:H257_06432"/>
<dbReference type="InterPro" id="IPR016024">
    <property type="entry name" value="ARM-type_fold"/>
</dbReference>
<dbReference type="InterPro" id="IPR009019">
    <property type="entry name" value="KH_sf_prok-type"/>
</dbReference>
<dbReference type="PANTHER" id="PTHR42698:SF2">
    <property type="entry name" value="GTPASE ERA-LIKE, CHLOROPLASTIC"/>
    <property type="match status" value="1"/>
</dbReference>
<dbReference type="AlphaFoldDB" id="W4GMU0"/>
<feature type="domain" description="G" evidence="6">
    <location>
        <begin position="313"/>
        <end position="434"/>
    </location>
</feature>
<dbReference type="InterPro" id="IPR005662">
    <property type="entry name" value="GTPase_Era-like"/>
</dbReference>
<dbReference type="GO" id="GO:0000028">
    <property type="term" value="P:ribosomal small subunit assembly"/>
    <property type="evidence" value="ECO:0007669"/>
    <property type="project" value="TreeGrafter"/>
</dbReference>
<evidence type="ECO:0000256" key="5">
    <source>
        <dbReference type="SAM" id="MobiDB-lite"/>
    </source>
</evidence>
<sequence length="664" mass="75238">MWRFSLPLRTAYSSSLLCQRTYLPLSTPLGGSVASFSTFDEGKPKKKVVSGYESAVPKWKKDRADKFKQKMAGGGDRRGRSNDKFKGSPFGKDSNDRGGKQQFKSFDNSRRSSSPFRTNKFKDNDKKPWSKFSNDKSRFSNEKPKYSNDKPKYSNDKPKYGNEKHDQQDSKRGSKEYSKGKASGDFTRGRKQQFKSEPKVVEAPKSIHDIQAEREAAWSHMRKIRVLTPGIPGSASSPSAAPSTPSPFKPFKATAADTLKGDGISTDRRAQRQLNKKNRVFDNLQAPAQDIVEPLHTFEEPDSPRGVKPRGLNVAVIGRPNAGKSSLMNSLLGFNVSAVSAKYNTTRDRVLGVLTQGDAQIAFYDTPGLVNLKDSHTYVRSLAITASETMPSVDMSLLVVDAVKRLDDQALEALKNIAISSAKEAAPIMLVMNKMDLVGPTERPHVAKRVQVLSDMIEEAFITYGPKEDDEFDEFDEDEDEVDGDNEEDDDDDDDDDDDYEEFDSDDFEDFEDDMSELELDPTKYLRDNCIKLSSFKDKDVAKLRKELLALAVDRPWMFHSRMKSDRSDLDLVTEIIREKLYRRFNQELPYQIEQENRGWTPFSDKSLRIDQDLWVPSDRHVKTLLGTKGDTLREIGTAARKDIEKLLGRKIHLYLNIRSRDPR</sequence>
<dbReference type="PANTHER" id="PTHR42698">
    <property type="entry name" value="GTPASE ERA"/>
    <property type="match status" value="1"/>
</dbReference>
<dbReference type="OrthoDB" id="8954335at2759"/>
<keyword evidence="2" id="KW-0547">Nucleotide-binding</keyword>
<dbReference type="InterPro" id="IPR005225">
    <property type="entry name" value="Small_GTP-bd"/>
</dbReference>
<dbReference type="SUPFAM" id="SSF54814">
    <property type="entry name" value="Prokaryotic type KH domain (KH-domain type II)"/>
    <property type="match status" value="1"/>
</dbReference>
<keyword evidence="3" id="KW-0694">RNA-binding</keyword>
<accession>W4GMU0</accession>
<dbReference type="RefSeq" id="XP_009829944.1">
    <property type="nucleotide sequence ID" value="XM_009831642.1"/>
</dbReference>
<evidence type="ECO:0000259" key="6">
    <source>
        <dbReference type="Pfam" id="PF01926"/>
    </source>
</evidence>
<evidence type="ECO:0000256" key="2">
    <source>
        <dbReference type="ARBA" id="ARBA00022741"/>
    </source>
</evidence>
<evidence type="ECO:0000259" key="7">
    <source>
        <dbReference type="Pfam" id="PF07650"/>
    </source>
</evidence>
<keyword evidence="4" id="KW-0342">GTP-binding</keyword>
<evidence type="ECO:0000256" key="4">
    <source>
        <dbReference type="ARBA" id="ARBA00023134"/>
    </source>
</evidence>
<dbReference type="GO" id="GO:0043024">
    <property type="term" value="F:ribosomal small subunit binding"/>
    <property type="evidence" value="ECO:0007669"/>
    <property type="project" value="TreeGrafter"/>
</dbReference>
<dbReference type="InterPro" id="IPR006073">
    <property type="entry name" value="GTP-bd"/>
</dbReference>
<evidence type="ECO:0000256" key="3">
    <source>
        <dbReference type="ARBA" id="ARBA00022884"/>
    </source>
</evidence>
<feature type="region of interest" description="Disordered" evidence="5">
    <location>
        <begin position="468"/>
        <end position="508"/>
    </location>
</feature>
<dbReference type="Gene3D" id="3.30.300.20">
    <property type="match status" value="1"/>
</dbReference>
<feature type="domain" description="KH type-2" evidence="7">
    <location>
        <begin position="605"/>
        <end position="656"/>
    </location>
</feature>
<dbReference type="InterPro" id="IPR027417">
    <property type="entry name" value="P-loop_NTPase"/>
</dbReference>
<feature type="compositionally biased region" description="Basic and acidic residues" evidence="5">
    <location>
        <begin position="120"/>
        <end position="179"/>
    </location>
</feature>
<dbReference type="SUPFAM" id="SSF52540">
    <property type="entry name" value="P-loop containing nucleoside triphosphate hydrolases"/>
    <property type="match status" value="1"/>
</dbReference>
<evidence type="ECO:0000313" key="8">
    <source>
        <dbReference type="EMBL" id="ETV80997.1"/>
    </source>
</evidence>
<feature type="compositionally biased region" description="Low complexity" evidence="5">
    <location>
        <begin position="229"/>
        <end position="243"/>
    </location>
</feature>
<name>W4GMU0_APHAT</name>
<dbReference type="CDD" id="cd04163">
    <property type="entry name" value="Era"/>
    <property type="match status" value="1"/>
</dbReference>
<organism evidence="8">
    <name type="scientific">Aphanomyces astaci</name>
    <name type="common">Crayfish plague agent</name>
    <dbReference type="NCBI Taxonomy" id="112090"/>
    <lineage>
        <taxon>Eukaryota</taxon>
        <taxon>Sar</taxon>
        <taxon>Stramenopiles</taxon>
        <taxon>Oomycota</taxon>
        <taxon>Saprolegniomycetes</taxon>
        <taxon>Saprolegniales</taxon>
        <taxon>Verrucalvaceae</taxon>
        <taxon>Aphanomyces</taxon>
    </lineage>
</organism>
<dbReference type="SUPFAM" id="SSF48371">
    <property type="entry name" value="ARM repeat"/>
    <property type="match status" value="1"/>
</dbReference>
<reference evidence="8" key="1">
    <citation type="submission" date="2013-12" db="EMBL/GenBank/DDBJ databases">
        <title>The Genome Sequence of Aphanomyces astaci APO3.</title>
        <authorList>
            <consortium name="The Broad Institute Genomics Platform"/>
            <person name="Russ C."/>
            <person name="Tyler B."/>
            <person name="van West P."/>
            <person name="Dieguez-Uribeondo J."/>
            <person name="Young S.K."/>
            <person name="Zeng Q."/>
            <person name="Gargeya S."/>
            <person name="Fitzgerald M."/>
            <person name="Abouelleil A."/>
            <person name="Alvarado L."/>
            <person name="Chapman S.B."/>
            <person name="Gainer-Dewar J."/>
            <person name="Goldberg J."/>
            <person name="Griggs A."/>
            <person name="Gujja S."/>
            <person name="Hansen M."/>
            <person name="Howarth C."/>
            <person name="Imamovic A."/>
            <person name="Ireland A."/>
            <person name="Larimer J."/>
            <person name="McCowan C."/>
            <person name="Murphy C."/>
            <person name="Pearson M."/>
            <person name="Poon T.W."/>
            <person name="Priest M."/>
            <person name="Roberts A."/>
            <person name="Saif S."/>
            <person name="Shea T."/>
            <person name="Sykes S."/>
            <person name="Wortman J."/>
            <person name="Nusbaum C."/>
            <person name="Birren B."/>
        </authorList>
    </citation>
    <scope>NUCLEOTIDE SEQUENCE [LARGE SCALE GENOMIC DNA]</scope>
    <source>
        <strain evidence="8">APO3</strain>
    </source>
</reference>
<comment type="similarity">
    <text evidence="1">Belongs to the TRAFAC class TrmE-Era-EngA-EngB-Septin-like GTPase superfamily. Era GTPase family.</text>
</comment>
<dbReference type="NCBIfam" id="TIGR00231">
    <property type="entry name" value="small_GTP"/>
    <property type="match status" value="1"/>
</dbReference>
<dbReference type="EMBL" id="KI913125">
    <property type="protein sequence ID" value="ETV80997.1"/>
    <property type="molecule type" value="Genomic_DNA"/>
</dbReference>
<dbReference type="HAMAP" id="MF_00367">
    <property type="entry name" value="GTPase_Era"/>
    <property type="match status" value="1"/>
</dbReference>
<feature type="compositionally biased region" description="Basic and acidic residues" evidence="5">
    <location>
        <begin position="194"/>
        <end position="207"/>
    </location>
</feature>
<dbReference type="GO" id="GO:0005525">
    <property type="term" value="F:GTP binding"/>
    <property type="evidence" value="ECO:0007669"/>
    <property type="project" value="UniProtKB-KW"/>
</dbReference>
<protein>
    <submittedName>
        <fullName evidence="8">Uncharacterized protein</fullName>
    </submittedName>
</protein>
<feature type="region of interest" description="Disordered" evidence="5">
    <location>
        <begin position="229"/>
        <end position="251"/>
    </location>
</feature>
<gene>
    <name evidence="8" type="ORF">H257_06432</name>
</gene>
<feature type="region of interest" description="Disordered" evidence="5">
    <location>
        <begin position="63"/>
        <end position="207"/>
    </location>
</feature>
<evidence type="ECO:0000256" key="1">
    <source>
        <dbReference type="ARBA" id="ARBA00007921"/>
    </source>
</evidence>
<feature type="compositionally biased region" description="Basic and acidic residues" evidence="5">
    <location>
        <begin position="75"/>
        <end position="86"/>
    </location>
</feature>
<dbReference type="GO" id="GO:0019843">
    <property type="term" value="F:rRNA binding"/>
    <property type="evidence" value="ECO:0007669"/>
    <property type="project" value="TreeGrafter"/>
</dbReference>
<dbReference type="Pfam" id="PF07650">
    <property type="entry name" value="KH_2"/>
    <property type="match status" value="1"/>
</dbReference>
<dbReference type="CDD" id="cd22534">
    <property type="entry name" value="KH-II_Era"/>
    <property type="match status" value="1"/>
</dbReference>